<keyword evidence="1" id="KW-0812">Transmembrane</keyword>
<dbReference type="CDD" id="cd00882">
    <property type="entry name" value="Ras_like_GTPase"/>
    <property type="match status" value="1"/>
</dbReference>
<evidence type="ECO:0000313" key="2">
    <source>
        <dbReference type="EMBL" id="KAJ7213523.1"/>
    </source>
</evidence>
<dbReference type="AlphaFoldDB" id="A0AAD6VLU0"/>
<proteinExistence type="predicted"/>
<reference evidence="2" key="1">
    <citation type="submission" date="2023-03" db="EMBL/GenBank/DDBJ databases">
        <title>Massive genome expansion in bonnet fungi (Mycena s.s.) driven by repeated elements and novel gene families across ecological guilds.</title>
        <authorList>
            <consortium name="Lawrence Berkeley National Laboratory"/>
            <person name="Harder C.B."/>
            <person name="Miyauchi S."/>
            <person name="Viragh M."/>
            <person name="Kuo A."/>
            <person name="Thoen E."/>
            <person name="Andreopoulos B."/>
            <person name="Lu D."/>
            <person name="Skrede I."/>
            <person name="Drula E."/>
            <person name="Henrissat B."/>
            <person name="Morin E."/>
            <person name="Kohler A."/>
            <person name="Barry K."/>
            <person name="LaButti K."/>
            <person name="Morin E."/>
            <person name="Salamov A."/>
            <person name="Lipzen A."/>
            <person name="Mereny Z."/>
            <person name="Hegedus B."/>
            <person name="Baldrian P."/>
            <person name="Stursova M."/>
            <person name="Weitz H."/>
            <person name="Taylor A."/>
            <person name="Grigoriev I.V."/>
            <person name="Nagy L.G."/>
            <person name="Martin F."/>
            <person name="Kauserud H."/>
        </authorList>
    </citation>
    <scope>NUCLEOTIDE SEQUENCE</scope>
    <source>
        <strain evidence="2">9144</strain>
    </source>
</reference>
<accession>A0AAD6VLU0</accession>
<dbReference type="SUPFAM" id="SSF52540">
    <property type="entry name" value="P-loop containing nucleoside triphosphate hydrolases"/>
    <property type="match status" value="1"/>
</dbReference>
<keyword evidence="1" id="KW-1133">Transmembrane helix</keyword>
<dbReference type="EMBL" id="JARJCW010000021">
    <property type="protein sequence ID" value="KAJ7213523.1"/>
    <property type="molecule type" value="Genomic_DNA"/>
</dbReference>
<dbReference type="Gene3D" id="3.40.50.300">
    <property type="entry name" value="P-loop containing nucleotide triphosphate hydrolases"/>
    <property type="match status" value="1"/>
</dbReference>
<comment type="caution">
    <text evidence="2">The sequence shown here is derived from an EMBL/GenBank/DDBJ whole genome shotgun (WGS) entry which is preliminary data.</text>
</comment>
<keyword evidence="1" id="KW-0472">Membrane</keyword>
<gene>
    <name evidence="2" type="ORF">GGX14DRAFT_618916</name>
</gene>
<feature type="transmembrane region" description="Helical" evidence="1">
    <location>
        <begin position="332"/>
        <end position="357"/>
    </location>
</feature>
<evidence type="ECO:0008006" key="4">
    <source>
        <dbReference type="Google" id="ProtNLM"/>
    </source>
</evidence>
<organism evidence="2 3">
    <name type="scientific">Mycena pura</name>
    <dbReference type="NCBI Taxonomy" id="153505"/>
    <lineage>
        <taxon>Eukaryota</taxon>
        <taxon>Fungi</taxon>
        <taxon>Dikarya</taxon>
        <taxon>Basidiomycota</taxon>
        <taxon>Agaricomycotina</taxon>
        <taxon>Agaricomycetes</taxon>
        <taxon>Agaricomycetidae</taxon>
        <taxon>Agaricales</taxon>
        <taxon>Marasmiineae</taxon>
        <taxon>Mycenaceae</taxon>
        <taxon>Mycena</taxon>
    </lineage>
</organism>
<protein>
    <recommendedName>
        <fullName evidence="4">G domain-containing protein</fullName>
    </recommendedName>
</protein>
<evidence type="ECO:0000256" key="1">
    <source>
        <dbReference type="SAM" id="Phobius"/>
    </source>
</evidence>
<name>A0AAD6VLU0_9AGAR</name>
<keyword evidence="3" id="KW-1185">Reference proteome</keyword>
<evidence type="ECO:0000313" key="3">
    <source>
        <dbReference type="Proteomes" id="UP001219525"/>
    </source>
</evidence>
<dbReference type="InterPro" id="IPR027417">
    <property type="entry name" value="P-loop_NTPase"/>
</dbReference>
<dbReference type="Proteomes" id="UP001219525">
    <property type="component" value="Unassembled WGS sequence"/>
</dbReference>
<sequence>MQPDALPLTTSRTLVQCPEFHLLVVGRYEAGKSSLVRHAFGIEMNAASHQEPTEWNIDVGLRSMQNPRFVIHELVGYEPAEPQIVEGAGKFLQFCSGDNLPLKDRVHAVWICIPVLSIDERVFHPADEALLKLTKVPVVVVFTHFDVLISRMEAETSESLNLPREEVKQLCLEIADVKFRENCINPLAQINPELQYARTFGLLKDTISHQEKGILSTLIQTTRDLAERYIERELWTASVTEQRASVAEKINTSIDIGMRRYWHGLASSTNFSLDRCLEKLHRQIAPTWKFDDPYVRLHSSDFIREIRNLTQPITFDVVEEKSWSEYLQRFQILVALLLGTTVAATVGPVAASLWLLVWFIQKVATMYYRMPDILRCFMQYVIDLVLVLDQLFHMVLSRPPRSLTKEDIDLTMERYRSSTTAAQVRSELQIYADRATLAQILQRNRAEAKIVELIARYRTPAQVEE</sequence>